<keyword evidence="3" id="KW-1185">Reference proteome</keyword>
<feature type="transmembrane region" description="Helical" evidence="1">
    <location>
        <begin position="122"/>
        <end position="143"/>
    </location>
</feature>
<dbReference type="STRING" id="414004.CENSYa_0682"/>
<evidence type="ECO:0000256" key="1">
    <source>
        <dbReference type="SAM" id="Phobius"/>
    </source>
</evidence>
<accession>A0RVE8</accession>
<feature type="transmembrane region" description="Helical" evidence="1">
    <location>
        <begin position="81"/>
        <end position="101"/>
    </location>
</feature>
<gene>
    <name evidence="2" type="ordered locus">CENSYa_0682</name>
</gene>
<protein>
    <submittedName>
        <fullName evidence="2">Uncharacterized protein</fullName>
    </submittedName>
</protein>
<dbReference type="EMBL" id="DP000238">
    <property type="protein sequence ID" value="ABK77315.1"/>
    <property type="molecule type" value="Genomic_DNA"/>
</dbReference>
<keyword evidence="1" id="KW-0472">Membrane</keyword>
<organism evidence="2 3">
    <name type="scientific">Cenarchaeum symbiosum (strain A)</name>
    <dbReference type="NCBI Taxonomy" id="414004"/>
    <lineage>
        <taxon>Archaea</taxon>
        <taxon>Nitrososphaerota</taxon>
        <taxon>Candidatus Cenarchaeales</taxon>
        <taxon>Candidatus Cenarchaeaceae</taxon>
        <taxon>Candidatus Cenarchaeum</taxon>
    </lineage>
</organism>
<dbReference type="HOGENOM" id="CLU_1656811_0_0_2"/>
<evidence type="ECO:0000313" key="2">
    <source>
        <dbReference type="EMBL" id="ABK77315.1"/>
    </source>
</evidence>
<name>A0RVE8_CENSY</name>
<dbReference type="EnsemblBacteria" id="ABK77315">
    <property type="protein sequence ID" value="ABK77315"/>
    <property type="gene ID" value="CENSYa_0682"/>
</dbReference>
<evidence type="ECO:0000313" key="3">
    <source>
        <dbReference type="Proteomes" id="UP000000758"/>
    </source>
</evidence>
<dbReference type="Proteomes" id="UP000000758">
    <property type="component" value="Chromosome"/>
</dbReference>
<feature type="transmembrane region" description="Helical" evidence="1">
    <location>
        <begin position="56"/>
        <end position="75"/>
    </location>
</feature>
<reference evidence="2 3" key="1">
    <citation type="journal article" date="2006" name="Proc. Natl. Acad. Sci. U.S.A.">
        <title>Genomic analysis of the uncultivated marine crenarchaeote Cenarchaeum symbiosum.</title>
        <authorList>
            <person name="Hallam S.J."/>
            <person name="Konstantinidis K.T."/>
            <person name="Putnam N."/>
            <person name="Schleper C."/>
            <person name="Watanabe Y."/>
            <person name="Sugahara J."/>
            <person name="Preston C."/>
            <person name="de la Torre J."/>
            <person name="Richardson P.M."/>
            <person name="DeLong E.F."/>
        </authorList>
    </citation>
    <scope>NUCLEOTIDE SEQUENCE [LARGE SCALE GENOMIC DNA]</scope>
    <source>
        <strain evidence="3">A</strain>
    </source>
</reference>
<keyword evidence="1" id="KW-1133">Transmembrane helix</keyword>
<proteinExistence type="predicted"/>
<keyword evidence="1" id="KW-0812">Transmembrane</keyword>
<dbReference type="KEGG" id="csy:CENSYa_0682"/>
<dbReference type="AlphaFoldDB" id="A0RVE8"/>
<sequence length="159" mass="17225">MEIPAAGPVLPGECPLPAFIFAGALPGSAAARHCLSDMHDASRISACVELYNPSSFSPSACFLVLLIFAIMVSILSRMTEFSGSFGSTLSIISWIFFTGSWRSRLIFASFWPSSFSLFRMRIISSMFLLIMGSSSSVLARISLRFSPVSISVVSGRYCL</sequence>